<sequence>MLPSVAVLIYNTSGQLTSFPVFLPVIVKKLNSLLQNDSNVGCQSHSRVMKDEIQNSLSRKKLLIQHMKRCSHIKQCAFSGCNSGLLSKRNAVILSNKKFLRGAKNALLKHAPHRCKTDCSFQCRSYVTKTVNEALVDWTEKLEGAAVPEARLSAEYIIAHILRVPRKELNVLGGSGLSEDVLCEAERLLTCRMTRMPLQYIIGDWDFHSVTIKVRPPVFIPRPETEQLVDLALECLRGVQAPRVLDIGCGSGAISLALIKNISDLKCVAMDHSRHAIELTEENASLLGVRQRLTVVHGKVTMDRLPKLPYDEFDLIVSNPPYVLRKDLMSVQPEIMIYEDMRALDGGKDGLEVIKPILTLFQHLLPVGNSLLLEIDPCHQYLLPEWMKTQKSMKLKLSDVIEDYSGKARFVKLVRIS</sequence>
<dbReference type="Pfam" id="PF17827">
    <property type="entry name" value="PrmC_N"/>
    <property type="match status" value="1"/>
</dbReference>
<evidence type="ECO:0000259" key="6">
    <source>
        <dbReference type="Pfam" id="PF05175"/>
    </source>
</evidence>
<organism evidence="8 9">
    <name type="scientific">Halocaridina rubra</name>
    <name type="common">Hawaiian red shrimp</name>
    <dbReference type="NCBI Taxonomy" id="373956"/>
    <lineage>
        <taxon>Eukaryota</taxon>
        <taxon>Metazoa</taxon>
        <taxon>Ecdysozoa</taxon>
        <taxon>Arthropoda</taxon>
        <taxon>Crustacea</taxon>
        <taxon>Multicrustacea</taxon>
        <taxon>Malacostraca</taxon>
        <taxon>Eumalacostraca</taxon>
        <taxon>Eucarida</taxon>
        <taxon>Decapoda</taxon>
        <taxon>Pleocyemata</taxon>
        <taxon>Caridea</taxon>
        <taxon>Atyoidea</taxon>
        <taxon>Atyidae</taxon>
        <taxon>Halocaridina</taxon>
    </lineage>
</organism>
<dbReference type="Pfam" id="PF05175">
    <property type="entry name" value="MTS"/>
    <property type="match status" value="1"/>
</dbReference>
<evidence type="ECO:0000313" key="9">
    <source>
        <dbReference type="Proteomes" id="UP001381693"/>
    </source>
</evidence>
<dbReference type="Proteomes" id="UP001381693">
    <property type="component" value="Unassembled WGS sequence"/>
</dbReference>
<dbReference type="InterPro" id="IPR007848">
    <property type="entry name" value="Small_mtfrase_dom"/>
</dbReference>
<keyword evidence="9" id="KW-1185">Reference proteome</keyword>
<dbReference type="PANTHER" id="PTHR18895">
    <property type="entry name" value="HEMK METHYLTRANSFERASE"/>
    <property type="match status" value="1"/>
</dbReference>
<dbReference type="EMBL" id="JAXCGZ010002006">
    <property type="protein sequence ID" value="KAK7084694.1"/>
    <property type="molecule type" value="Genomic_DNA"/>
</dbReference>
<dbReference type="InterPro" id="IPR040758">
    <property type="entry name" value="PrmC_N"/>
</dbReference>
<dbReference type="Gene3D" id="3.40.50.150">
    <property type="entry name" value="Vaccinia Virus protein VP39"/>
    <property type="match status" value="1"/>
</dbReference>
<evidence type="ECO:0000256" key="5">
    <source>
        <dbReference type="ARBA" id="ARBA00048391"/>
    </source>
</evidence>
<evidence type="ECO:0000256" key="2">
    <source>
        <dbReference type="ARBA" id="ARBA00022603"/>
    </source>
</evidence>
<dbReference type="InterPro" id="IPR050320">
    <property type="entry name" value="N5-glutamine_MTase"/>
</dbReference>
<evidence type="ECO:0000259" key="7">
    <source>
        <dbReference type="Pfam" id="PF17827"/>
    </source>
</evidence>
<dbReference type="GO" id="GO:0003676">
    <property type="term" value="F:nucleic acid binding"/>
    <property type="evidence" value="ECO:0007669"/>
    <property type="project" value="InterPro"/>
</dbReference>
<dbReference type="CDD" id="cd02440">
    <property type="entry name" value="AdoMet_MTases"/>
    <property type="match status" value="1"/>
</dbReference>
<evidence type="ECO:0000256" key="4">
    <source>
        <dbReference type="ARBA" id="ARBA00022691"/>
    </source>
</evidence>
<dbReference type="EC" id="2.1.1.297" evidence="1"/>
<dbReference type="NCBIfam" id="TIGR03534">
    <property type="entry name" value="RF_mod_PrmC"/>
    <property type="match status" value="1"/>
</dbReference>
<dbReference type="PANTHER" id="PTHR18895:SF74">
    <property type="entry name" value="MTRF1L RELEASE FACTOR GLUTAMINE METHYLTRANSFERASE"/>
    <property type="match status" value="1"/>
</dbReference>
<dbReference type="SUPFAM" id="SSF53335">
    <property type="entry name" value="S-adenosyl-L-methionine-dependent methyltransferases"/>
    <property type="match status" value="1"/>
</dbReference>
<dbReference type="InterPro" id="IPR029063">
    <property type="entry name" value="SAM-dependent_MTases_sf"/>
</dbReference>
<dbReference type="InterPro" id="IPR019874">
    <property type="entry name" value="RF_methyltr_PrmC"/>
</dbReference>
<keyword evidence="3 8" id="KW-0808">Transferase</keyword>
<gene>
    <name evidence="8" type="primary">HEMK1</name>
    <name evidence="8" type="ORF">SK128_021444</name>
</gene>
<keyword evidence="2 8" id="KW-0489">Methyltransferase</keyword>
<protein>
    <recommendedName>
        <fullName evidence="1">peptide chain release factor N(5)-glutamine methyltransferase</fullName>
        <ecNumber evidence="1">2.1.1.297</ecNumber>
    </recommendedName>
</protein>
<evidence type="ECO:0000256" key="1">
    <source>
        <dbReference type="ARBA" id="ARBA00012771"/>
    </source>
</evidence>
<dbReference type="InterPro" id="IPR002052">
    <property type="entry name" value="DNA_methylase_N6_adenine_CS"/>
</dbReference>
<dbReference type="Gene3D" id="1.10.8.10">
    <property type="entry name" value="DNA helicase RuvA subunit, C-terminal domain"/>
    <property type="match status" value="1"/>
</dbReference>
<feature type="domain" description="Release factor glutamine methyltransferase N-terminal" evidence="7">
    <location>
        <begin position="133"/>
        <end position="203"/>
    </location>
</feature>
<comment type="caution">
    <text evidence="8">The sequence shown here is derived from an EMBL/GenBank/DDBJ whole genome shotgun (WGS) entry which is preliminary data.</text>
</comment>
<dbReference type="AlphaFoldDB" id="A0AAN8XUW9"/>
<reference evidence="8 9" key="1">
    <citation type="submission" date="2023-11" db="EMBL/GenBank/DDBJ databases">
        <title>Halocaridina rubra genome assembly.</title>
        <authorList>
            <person name="Smith C."/>
        </authorList>
    </citation>
    <scope>NUCLEOTIDE SEQUENCE [LARGE SCALE GENOMIC DNA]</scope>
    <source>
        <strain evidence="8">EP-1</strain>
        <tissue evidence="8">Whole</tissue>
    </source>
</reference>
<dbReference type="GO" id="GO:0102559">
    <property type="term" value="F:peptide chain release factor N(5)-glutamine methyltransferase activity"/>
    <property type="evidence" value="ECO:0007669"/>
    <property type="project" value="UniProtKB-EC"/>
</dbReference>
<proteinExistence type="predicted"/>
<dbReference type="NCBIfam" id="TIGR00536">
    <property type="entry name" value="hemK_fam"/>
    <property type="match status" value="1"/>
</dbReference>
<dbReference type="GO" id="GO:0005739">
    <property type="term" value="C:mitochondrion"/>
    <property type="evidence" value="ECO:0007669"/>
    <property type="project" value="TreeGrafter"/>
</dbReference>
<dbReference type="InterPro" id="IPR004556">
    <property type="entry name" value="HemK-like"/>
</dbReference>
<comment type="catalytic activity">
    <reaction evidence="5">
        <text>L-glutaminyl-[peptide chain release factor] + S-adenosyl-L-methionine = N(5)-methyl-L-glutaminyl-[peptide chain release factor] + S-adenosyl-L-homocysteine + H(+)</text>
        <dbReference type="Rhea" id="RHEA:42896"/>
        <dbReference type="Rhea" id="RHEA-COMP:10271"/>
        <dbReference type="Rhea" id="RHEA-COMP:10272"/>
        <dbReference type="ChEBI" id="CHEBI:15378"/>
        <dbReference type="ChEBI" id="CHEBI:30011"/>
        <dbReference type="ChEBI" id="CHEBI:57856"/>
        <dbReference type="ChEBI" id="CHEBI:59789"/>
        <dbReference type="ChEBI" id="CHEBI:61891"/>
        <dbReference type="EC" id="2.1.1.297"/>
    </reaction>
</comment>
<dbReference type="GO" id="GO:0032259">
    <property type="term" value="P:methylation"/>
    <property type="evidence" value="ECO:0007669"/>
    <property type="project" value="UniProtKB-KW"/>
</dbReference>
<dbReference type="PROSITE" id="PS00092">
    <property type="entry name" value="N6_MTASE"/>
    <property type="match status" value="1"/>
</dbReference>
<feature type="domain" description="Methyltransferase small" evidence="6">
    <location>
        <begin position="231"/>
        <end position="336"/>
    </location>
</feature>
<evidence type="ECO:0000256" key="3">
    <source>
        <dbReference type="ARBA" id="ARBA00022679"/>
    </source>
</evidence>
<accession>A0AAN8XUW9</accession>
<evidence type="ECO:0000313" key="8">
    <source>
        <dbReference type="EMBL" id="KAK7084694.1"/>
    </source>
</evidence>
<keyword evidence="4" id="KW-0949">S-adenosyl-L-methionine</keyword>
<name>A0AAN8XUW9_HALRR</name>